<dbReference type="GO" id="GO:0006629">
    <property type="term" value="P:lipid metabolic process"/>
    <property type="evidence" value="ECO:0007669"/>
    <property type="project" value="InterPro"/>
</dbReference>
<evidence type="ECO:0000313" key="2">
    <source>
        <dbReference type="EMBL" id="KAF2232158.1"/>
    </source>
</evidence>
<dbReference type="GO" id="GO:0008081">
    <property type="term" value="F:phosphoric diester hydrolase activity"/>
    <property type="evidence" value="ECO:0007669"/>
    <property type="project" value="InterPro"/>
</dbReference>
<organism evidence="2 3">
    <name type="scientific">Viridothelium virens</name>
    <name type="common">Speckled blister lichen</name>
    <name type="synonym">Trypethelium virens</name>
    <dbReference type="NCBI Taxonomy" id="1048519"/>
    <lineage>
        <taxon>Eukaryota</taxon>
        <taxon>Fungi</taxon>
        <taxon>Dikarya</taxon>
        <taxon>Ascomycota</taxon>
        <taxon>Pezizomycotina</taxon>
        <taxon>Dothideomycetes</taxon>
        <taxon>Dothideomycetes incertae sedis</taxon>
        <taxon>Trypetheliales</taxon>
        <taxon>Trypetheliaceae</taxon>
        <taxon>Viridothelium</taxon>
    </lineage>
</organism>
<keyword evidence="1" id="KW-0812">Transmembrane</keyword>
<dbReference type="SUPFAM" id="SSF51695">
    <property type="entry name" value="PLC-like phosphodiesterases"/>
    <property type="match status" value="1"/>
</dbReference>
<evidence type="ECO:0000313" key="3">
    <source>
        <dbReference type="Proteomes" id="UP000800092"/>
    </source>
</evidence>
<reference evidence="2" key="1">
    <citation type="journal article" date="2020" name="Stud. Mycol.">
        <title>101 Dothideomycetes genomes: a test case for predicting lifestyles and emergence of pathogens.</title>
        <authorList>
            <person name="Haridas S."/>
            <person name="Albert R."/>
            <person name="Binder M."/>
            <person name="Bloem J."/>
            <person name="Labutti K."/>
            <person name="Salamov A."/>
            <person name="Andreopoulos B."/>
            <person name="Baker S."/>
            <person name="Barry K."/>
            <person name="Bills G."/>
            <person name="Bluhm B."/>
            <person name="Cannon C."/>
            <person name="Castanera R."/>
            <person name="Culley D."/>
            <person name="Daum C."/>
            <person name="Ezra D."/>
            <person name="Gonzalez J."/>
            <person name="Henrissat B."/>
            <person name="Kuo A."/>
            <person name="Liang C."/>
            <person name="Lipzen A."/>
            <person name="Lutzoni F."/>
            <person name="Magnuson J."/>
            <person name="Mondo S."/>
            <person name="Nolan M."/>
            <person name="Ohm R."/>
            <person name="Pangilinan J."/>
            <person name="Park H.-J."/>
            <person name="Ramirez L."/>
            <person name="Alfaro M."/>
            <person name="Sun H."/>
            <person name="Tritt A."/>
            <person name="Yoshinaga Y."/>
            <person name="Zwiers L.-H."/>
            <person name="Turgeon B."/>
            <person name="Goodwin S."/>
            <person name="Spatafora J."/>
            <person name="Crous P."/>
            <person name="Grigoriev I."/>
        </authorList>
    </citation>
    <scope>NUCLEOTIDE SEQUENCE</scope>
    <source>
        <strain evidence="2">Tuck. ex Michener</strain>
    </source>
</reference>
<keyword evidence="1" id="KW-0472">Membrane</keyword>
<evidence type="ECO:0000256" key="1">
    <source>
        <dbReference type="SAM" id="Phobius"/>
    </source>
</evidence>
<dbReference type="InterPro" id="IPR051057">
    <property type="entry name" value="PI-PLC_domain"/>
</dbReference>
<dbReference type="AlphaFoldDB" id="A0A6A6H2V3"/>
<dbReference type="Gene3D" id="3.20.20.190">
    <property type="entry name" value="Phosphatidylinositol (PI) phosphodiesterase"/>
    <property type="match status" value="1"/>
</dbReference>
<dbReference type="PANTHER" id="PTHR13593">
    <property type="match status" value="1"/>
</dbReference>
<dbReference type="Proteomes" id="UP000800092">
    <property type="component" value="Unassembled WGS sequence"/>
</dbReference>
<protein>
    <submittedName>
        <fullName evidence="2">PLC-like phosphodiesterase</fullName>
    </submittedName>
</protein>
<name>A0A6A6H2V3_VIRVR</name>
<keyword evidence="3" id="KW-1185">Reference proteome</keyword>
<accession>A0A6A6H2V3</accession>
<sequence length="366" mass="39366">MSQPIAICPFWPSAFPQTSFASQNKTCNNSPSLCSRAYNNVTHLGAHDSPFVRDQSTGFSTSGNQYYNSTVQLSAGVRLLSAQIHPFTSTSGQQEWHLCHTSCDLLDVGTLSDWLSEIKTWMDQNPNEVVTVLIVNDGASNSDLDSNFRAANITSYAYSPPTSATVPAEWPTLNTLITSGKRLMTFIAYQEPSSNTTTPYLMNEFTYIFENPFDVTQANNFTCTANRPSSVNGQTSKALQGNMMPLMNHFLDTQQIFNIETPNADAAPITNGMNGTGNLRDAVATCATDYNNKAPTFILVDFFNVGPAISTVDKLNGVASPVGRAAVSTSSALPSNSGPRGLVINTAGLGLSVLVAVFMAFGTFLL</sequence>
<dbReference type="EMBL" id="ML991818">
    <property type="protein sequence ID" value="KAF2232158.1"/>
    <property type="molecule type" value="Genomic_DNA"/>
</dbReference>
<dbReference type="InterPro" id="IPR017946">
    <property type="entry name" value="PLC-like_Pdiesterase_TIM-brl"/>
</dbReference>
<dbReference type="PANTHER" id="PTHR13593:SF80">
    <property type="entry name" value="PLC-LIKE PHOSPHODIESTERASE"/>
    <property type="match status" value="1"/>
</dbReference>
<gene>
    <name evidence="2" type="ORF">EV356DRAFT_525341</name>
</gene>
<dbReference type="OrthoDB" id="7984201at2759"/>
<proteinExistence type="predicted"/>
<feature type="transmembrane region" description="Helical" evidence="1">
    <location>
        <begin position="342"/>
        <end position="365"/>
    </location>
</feature>
<keyword evidence="1" id="KW-1133">Transmembrane helix</keyword>
<dbReference type="Pfam" id="PF26146">
    <property type="entry name" value="PI-PLC_X"/>
    <property type="match status" value="1"/>
</dbReference>